<sequence>MASYRHPVLRLPELARCILQECDVQITSSLTSWFWMLNSRSYGANLAEWFCFWGEFMHSPLNHRRQCRRLEPLPRIRRLLLTDTIVLPFIHNVISTSSSNGPLFHAGSSRPSQHLLANPPTSPHRPSELICPKRRLSGRFRGATPLLMPRLKLLKLRISPPISPCLRAAFAKVIHAPSGSLEHLFFPPASRSDDLQMKSVTFHHPNLKTVLSFAVELYNTIIYHIHVLPALPLASTPFRFSLATRLGLGLPYLSHDAIFRATFLPRGTWSAVRFKATH</sequence>
<keyword evidence="2" id="KW-1185">Reference proteome</keyword>
<comment type="caution">
    <text evidence="1">The sequence shown here is derived from an EMBL/GenBank/DDBJ whole genome shotgun (WGS) entry which is preliminary data.</text>
</comment>
<dbReference type="KEGG" id="more:E1B28_002196"/>
<name>A0A9P7RN52_9AGAR</name>
<organism evidence="1 2">
    <name type="scientific">Marasmius oreades</name>
    <name type="common">fairy-ring Marasmius</name>
    <dbReference type="NCBI Taxonomy" id="181124"/>
    <lineage>
        <taxon>Eukaryota</taxon>
        <taxon>Fungi</taxon>
        <taxon>Dikarya</taxon>
        <taxon>Basidiomycota</taxon>
        <taxon>Agaricomycotina</taxon>
        <taxon>Agaricomycetes</taxon>
        <taxon>Agaricomycetidae</taxon>
        <taxon>Agaricales</taxon>
        <taxon>Marasmiineae</taxon>
        <taxon>Marasmiaceae</taxon>
        <taxon>Marasmius</taxon>
    </lineage>
</organism>
<evidence type="ECO:0000313" key="2">
    <source>
        <dbReference type="Proteomes" id="UP001049176"/>
    </source>
</evidence>
<evidence type="ECO:0000313" key="1">
    <source>
        <dbReference type="EMBL" id="KAG7086226.1"/>
    </source>
</evidence>
<proteinExistence type="predicted"/>
<dbReference type="Proteomes" id="UP001049176">
    <property type="component" value="Chromosome 10"/>
</dbReference>
<dbReference type="EMBL" id="CM032190">
    <property type="protein sequence ID" value="KAG7086226.1"/>
    <property type="molecule type" value="Genomic_DNA"/>
</dbReference>
<dbReference type="RefSeq" id="XP_043002697.1">
    <property type="nucleotide sequence ID" value="XM_043159099.1"/>
</dbReference>
<gene>
    <name evidence="1" type="ORF">E1B28_002196</name>
</gene>
<dbReference type="AlphaFoldDB" id="A0A9P7RN52"/>
<dbReference type="GeneID" id="66071272"/>
<reference evidence="1" key="1">
    <citation type="journal article" date="2021" name="Genome Biol. Evol.">
        <title>The assembled and annotated genome of the fairy-ring fungus Marasmius oreades.</title>
        <authorList>
            <person name="Hiltunen M."/>
            <person name="Ament-Velasquez S.L."/>
            <person name="Johannesson H."/>
        </authorList>
    </citation>
    <scope>NUCLEOTIDE SEQUENCE</scope>
    <source>
        <strain evidence="1">03SP1</strain>
    </source>
</reference>
<accession>A0A9P7RN52</accession>
<protein>
    <submittedName>
        <fullName evidence="1">Uncharacterized protein</fullName>
    </submittedName>
</protein>